<dbReference type="GO" id="GO:0043565">
    <property type="term" value="F:sequence-specific DNA binding"/>
    <property type="evidence" value="ECO:0007669"/>
    <property type="project" value="TreeGrafter"/>
</dbReference>
<dbReference type="InterPro" id="IPR036390">
    <property type="entry name" value="WH_DNA-bd_sf"/>
</dbReference>
<dbReference type="InterPro" id="IPR058163">
    <property type="entry name" value="LysR-type_TF_proteobact-type"/>
</dbReference>
<gene>
    <name evidence="6" type="ORF">HA49_12585</name>
</gene>
<dbReference type="Gene3D" id="1.10.10.10">
    <property type="entry name" value="Winged helix-like DNA-binding domain superfamily/Winged helix DNA-binding domain"/>
    <property type="match status" value="1"/>
</dbReference>
<feature type="domain" description="HTH lysR-type" evidence="5">
    <location>
        <begin position="6"/>
        <end position="63"/>
    </location>
</feature>
<dbReference type="STRING" id="642227.HA49_12585"/>
<accession>A0A095T8K4</accession>
<dbReference type="PANTHER" id="PTHR30537">
    <property type="entry name" value="HTH-TYPE TRANSCRIPTIONAL REGULATOR"/>
    <property type="match status" value="1"/>
</dbReference>
<dbReference type="AlphaFoldDB" id="A0A095T8K4"/>
<dbReference type="InterPro" id="IPR036388">
    <property type="entry name" value="WH-like_DNA-bd_sf"/>
</dbReference>
<keyword evidence="7" id="KW-1185">Reference proteome</keyword>
<reference evidence="6" key="1">
    <citation type="submission" date="2014-12" db="EMBL/GenBank/DDBJ databases">
        <title>The draft genome of the Tatumella morbirosei type strain, LMG23360T isolated from pineapple rot.</title>
        <authorList>
            <person name="Smits T.H."/>
            <person name="Palmer M."/>
            <person name="Venter S.N."/>
            <person name="Duffy B."/>
            <person name="Steenkamp E.T."/>
            <person name="Chan W.Y."/>
            <person name="Coutinho T.A."/>
            <person name="Coetzee M.P."/>
            <person name="De Maayer P."/>
        </authorList>
    </citation>
    <scope>NUCLEOTIDE SEQUENCE [LARGE SCALE GENOMIC DNA]</scope>
    <source>
        <strain evidence="6">LMG 23360</strain>
    </source>
</reference>
<organism evidence="6 7">
    <name type="scientific">Tatumella morbirosei</name>
    <dbReference type="NCBI Taxonomy" id="642227"/>
    <lineage>
        <taxon>Bacteria</taxon>
        <taxon>Pseudomonadati</taxon>
        <taxon>Pseudomonadota</taxon>
        <taxon>Gammaproteobacteria</taxon>
        <taxon>Enterobacterales</taxon>
        <taxon>Erwiniaceae</taxon>
        <taxon>Tatumella</taxon>
    </lineage>
</organism>
<evidence type="ECO:0000256" key="3">
    <source>
        <dbReference type="ARBA" id="ARBA00023125"/>
    </source>
</evidence>
<dbReference type="Pfam" id="PF03466">
    <property type="entry name" value="LysR_substrate"/>
    <property type="match status" value="1"/>
</dbReference>
<protein>
    <submittedName>
        <fullName evidence="6">LysR family transcriptional regulator</fullName>
    </submittedName>
</protein>
<keyword evidence="3" id="KW-0238">DNA-binding</keyword>
<sequence>MQPSTLNWNDLRIFLEVYRAGSLSGAARHLRIDVSTVSRRIAGLERSLSAPVFERHPSGLKLTFKGKEILTSVEAMESQLLATASSGVASLNQHLKGEVRIGTMEGIASFYLAKKLADFSHQYPELHVELITSPHQVHVNRREADVFLSFYPYEAKGLDIMPVGKFRLYLYASGEYIRNHGIPANKEQLKLHKFVSYIDDLIELDTVRWLDEIITDPQVVFSSSSMIAQMFAASGGCGLVMLPDFMHAERYGMQKVLDQTLFSERVIWLSVHKELRFLPKIKTVIHFLVESFRQDYPNPPGITIV</sequence>
<dbReference type="PANTHER" id="PTHR30537:SF3">
    <property type="entry name" value="TRANSCRIPTIONAL REGULATORY PROTEIN"/>
    <property type="match status" value="1"/>
</dbReference>
<keyword evidence="4" id="KW-0804">Transcription</keyword>
<dbReference type="Pfam" id="PF00126">
    <property type="entry name" value="HTH_1"/>
    <property type="match status" value="1"/>
</dbReference>
<evidence type="ECO:0000256" key="4">
    <source>
        <dbReference type="ARBA" id="ARBA00023163"/>
    </source>
</evidence>
<evidence type="ECO:0000256" key="2">
    <source>
        <dbReference type="ARBA" id="ARBA00023015"/>
    </source>
</evidence>
<dbReference type="EMBL" id="JPKR02000003">
    <property type="protein sequence ID" value="KGD73032.1"/>
    <property type="molecule type" value="Genomic_DNA"/>
</dbReference>
<evidence type="ECO:0000259" key="5">
    <source>
        <dbReference type="PROSITE" id="PS50931"/>
    </source>
</evidence>
<name>A0A095T8K4_9GAMM</name>
<proteinExistence type="inferred from homology"/>
<dbReference type="InterPro" id="IPR000847">
    <property type="entry name" value="LysR_HTH_N"/>
</dbReference>
<dbReference type="SUPFAM" id="SSF53850">
    <property type="entry name" value="Periplasmic binding protein-like II"/>
    <property type="match status" value="1"/>
</dbReference>
<dbReference type="SUPFAM" id="SSF46785">
    <property type="entry name" value="Winged helix' DNA-binding domain"/>
    <property type="match status" value="1"/>
</dbReference>
<dbReference type="RefSeq" id="WP_038020684.1">
    <property type="nucleotide sequence ID" value="NZ_JPKR02000003.1"/>
</dbReference>
<evidence type="ECO:0000313" key="7">
    <source>
        <dbReference type="Proteomes" id="UP000029577"/>
    </source>
</evidence>
<comment type="caution">
    <text evidence="6">The sequence shown here is derived from an EMBL/GenBank/DDBJ whole genome shotgun (WGS) entry which is preliminary data.</text>
</comment>
<evidence type="ECO:0000256" key="1">
    <source>
        <dbReference type="ARBA" id="ARBA00009437"/>
    </source>
</evidence>
<dbReference type="Gene3D" id="3.40.190.290">
    <property type="match status" value="1"/>
</dbReference>
<dbReference type="GO" id="GO:0006351">
    <property type="term" value="P:DNA-templated transcription"/>
    <property type="evidence" value="ECO:0007669"/>
    <property type="project" value="TreeGrafter"/>
</dbReference>
<evidence type="ECO:0000313" key="6">
    <source>
        <dbReference type="EMBL" id="KGD73032.1"/>
    </source>
</evidence>
<dbReference type="eggNOG" id="COG0583">
    <property type="taxonomic scope" value="Bacteria"/>
</dbReference>
<dbReference type="PROSITE" id="PS50931">
    <property type="entry name" value="HTH_LYSR"/>
    <property type="match status" value="1"/>
</dbReference>
<comment type="similarity">
    <text evidence="1">Belongs to the LysR transcriptional regulatory family.</text>
</comment>
<dbReference type="Proteomes" id="UP000029577">
    <property type="component" value="Unassembled WGS sequence"/>
</dbReference>
<dbReference type="InterPro" id="IPR005119">
    <property type="entry name" value="LysR_subst-bd"/>
</dbReference>
<dbReference type="GO" id="GO:0003700">
    <property type="term" value="F:DNA-binding transcription factor activity"/>
    <property type="evidence" value="ECO:0007669"/>
    <property type="project" value="InterPro"/>
</dbReference>
<dbReference type="OrthoDB" id="570111at2"/>
<keyword evidence="2" id="KW-0805">Transcription regulation</keyword>